<keyword evidence="3" id="KW-1185">Reference proteome</keyword>
<dbReference type="PANTHER" id="PTHR46060:SF1">
    <property type="entry name" value="MARINER MOS1 TRANSPOSASE-LIKE PROTEIN"/>
    <property type="match status" value="1"/>
</dbReference>
<dbReference type="EMBL" id="CP092863">
    <property type="protein sequence ID" value="UYV61978.1"/>
    <property type="molecule type" value="Genomic_DNA"/>
</dbReference>
<dbReference type="InterPro" id="IPR041426">
    <property type="entry name" value="Mos1_HTH"/>
</dbReference>
<gene>
    <name evidence="2" type="ORF">LAZ67_1007242</name>
</gene>
<sequence>MEKRAVIKFNAKLGRSASEIYILMKKVYGTLCLSKSNVFNWHKRFSDGRNTLEDDKHTGQPSSSKTSERIEKVRGFVANNRSASLRMLVEVLHINKETIRTILHEDLGKTKVCAKFVPHTLTGEQKSLRISHCRDIISAYENDSNFLKSIVTVDETWCFQCDPKKKRQSAEYYPPSGTIWSNGPSPKQSIQPITQIEVFWIVFDFYLLKKMDQRTCIKFCVKNEIKCADAFRMLTVAYGEATLDRSNVYRWYKMFSEGREDVNDEERAGRPSTSTTDEKINEVEKMILANRRITVREVAEDLNISIGSCHSIFINDLGMRRVAAKFVPKLLNCDQKQHRMNIANEMLDSIRDDPNLLQRVITGDEAWVYGFDVETKAQSSQWKLPHEPSPKKARQVRSNVKVLLTVFFDCRGVVHHEFLPQGRTVNKEYYLQVMRNLRQAIRQKRPDLWKNKNWLLHHDNAPAHTSLLVRDFSAKNNTLMMPQPPYSPELAPCDFFLFPKLKRPMKGRRYATLDEIKTASKEELKNI</sequence>
<accession>A0ABY6K281</accession>
<evidence type="ECO:0000259" key="1">
    <source>
        <dbReference type="Pfam" id="PF17906"/>
    </source>
</evidence>
<dbReference type="InterPro" id="IPR001888">
    <property type="entry name" value="Transposase_1"/>
</dbReference>
<dbReference type="Gene3D" id="3.30.420.10">
    <property type="entry name" value="Ribonuclease H-like superfamily/Ribonuclease H"/>
    <property type="match status" value="1"/>
</dbReference>
<proteinExistence type="predicted"/>
<feature type="domain" description="Mos1 transposase HTH" evidence="1">
    <location>
        <begin position="211"/>
        <end position="258"/>
    </location>
</feature>
<dbReference type="Pfam" id="PF17906">
    <property type="entry name" value="HTH_48"/>
    <property type="match status" value="2"/>
</dbReference>
<dbReference type="PANTHER" id="PTHR46060">
    <property type="entry name" value="MARINER MOS1 TRANSPOSASE-LIKE PROTEIN"/>
    <property type="match status" value="1"/>
</dbReference>
<protein>
    <recommendedName>
        <fullName evidence="1">Mos1 transposase HTH domain-containing protein</fullName>
    </recommendedName>
</protein>
<dbReference type="Proteomes" id="UP001235939">
    <property type="component" value="Chromosome 01"/>
</dbReference>
<organism evidence="2 3">
    <name type="scientific">Cordylochernes scorpioides</name>
    <dbReference type="NCBI Taxonomy" id="51811"/>
    <lineage>
        <taxon>Eukaryota</taxon>
        <taxon>Metazoa</taxon>
        <taxon>Ecdysozoa</taxon>
        <taxon>Arthropoda</taxon>
        <taxon>Chelicerata</taxon>
        <taxon>Arachnida</taxon>
        <taxon>Pseudoscorpiones</taxon>
        <taxon>Cheliferoidea</taxon>
        <taxon>Chernetidae</taxon>
        <taxon>Cordylochernes</taxon>
    </lineage>
</organism>
<reference evidence="2 3" key="1">
    <citation type="submission" date="2022-01" db="EMBL/GenBank/DDBJ databases">
        <title>A chromosomal length assembly of Cordylochernes scorpioides.</title>
        <authorList>
            <person name="Zeh D."/>
            <person name="Zeh J."/>
        </authorList>
    </citation>
    <scope>NUCLEOTIDE SEQUENCE [LARGE SCALE GENOMIC DNA]</scope>
    <source>
        <strain evidence="2">IN4F17</strain>
        <tissue evidence="2">Whole Body</tissue>
    </source>
</reference>
<dbReference type="Pfam" id="PF01359">
    <property type="entry name" value="Transposase_1"/>
    <property type="match status" value="1"/>
</dbReference>
<name>A0ABY6K281_9ARAC</name>
<dbReference type="Gene3D" id="1.10.10.1450">
    <property type="match status" value="2"/>
</dbReference>
<feature type="domain" description="Mos1 transposase HTH" evidence="1">
    <location>
        <begin position="4"/>
        <end position="48"/>
    </location>
</feature>
<evidence type="ECO:0000313" key="2">
    <source>
        <dbReference type="EMBL" id="UYV61978.1"/>
    </source>
</evidence>
<dbReference type="InterPro" id="IPR036397">
    <property type="entry name" value="RNaseH_sf"/>
</dbReference>
<dbReference type="InterPro" id="IPR052709">
    <property type="entry name" value="Transposase-MT_Hybrid"/>
</dbReference>
<evidence type="ECO:0000313" key="3">
    <source>
        <dbReference type="Proteomes" id="UP001235939"/>
    </source>
</evidence>